<protein>
    <submittedName>
        <fullName evidence="3">Tail fiber domain-containing protein</fullName>
    </submittedName>
</protein>
<dbReference type="Proteomes" id="UP001528823">
    <property type="component" value="Unassembled WGS sequence"/>
</dbReference>
<evidence type="ECO:0000259" key="2">
    <source>
        <dbReference type="PROSITE" id="PS51688"/>
    </source>
</evidence>
<dbReference type="EMBL" id="JAPMOU010000051">
    <property type="protein sequence ID" value="MDE1465104.1"/>
    <property type="molecule type" value="Genomic_DNA"/>
</dbReference>
<evidence type="ECO:0000313" key="4">
    <source>
        <dbReference type="Proteomes" id="UP001528823"/>
    </source>
</evidence>
<feature type="chain" id="PRO_5045997506" evidence="1">
    <location>
        <begin position="24"/>
        <end position="231"/>
    </location>
</feature>
<sequence length="231" mass="26848">MTKLSKALLTGILILCTITSVYADIAKVFCSKSDGNDWYWLTNSQNIRIRLPGEWIETTLPDGSSSRYFYIIEEFYRLVRDKCQQGYFPQPAESSLDDWYLFKVHTFNGEEYFAPGSLGPIRTERLIEPTTARGFSDIRLKQDIQPLQDSLEKINHVNGYRYQWRPDSIQSHLTGQTEYGVIAQEIQLEFPELVKPDDKGYLRVDYQGLVPVLLESIKELKERIEVLEIKH</sequence>
<organism evidence="3 4">
    <name type="scientific">Spartinivicinus poritis</name>
    <dbReference type="NCBI Taxonomy" id="2994640"/>
    <lineage>
        <taxon>Bacteria</taxon>
        <taxon>Pseudomonadati</taxon>
        <taxon>Pseudomonadota</taxon>
        <taxon>Gammaproteobacteria</taxon>
        <taxon>Oceanospirillales</taxon>
        <taxon>Zooshikellaceae</taxon>
        <taxon>Spartinivicinus</taxon>
    </lineage>
</organism>
<reference evidence="3 4" key="1">
    <citation type="submission" date="2022-11" db="EMBL/GenBank/DDBJ databases">
        <title>Spartinivicinus poritis sp. nov., isolated from scleractinian coral Porites lutea.</title>
        <authorList>
            <person name="Zhang G."/>
            <person name="Cai L."/>
            <person name="Wei Q."/>
        </authorList>
    </citation>
    <scope>NUCLEOTIDE SEQUENCE [LARGE SCALE GENOMIC DNA]</scope>
    <source>
        <strain evidence="3 4">A2-2</strain>
    </source>
</reference>
<gene>
    <name evidence="3" type="ORF">ORQ98_24380</name>
</gene>
<feature type="signal peptide" evidence="1">
    <location>
        <begin position="1"/>
        <end position="23"/>
    </location>
</feature>
<dbReference type="PROSITE" id="PS51688">
    <property type="entry name" value="ICA"/>
    <property type="match status" value="1"/>
</dbReference>
<name>A0ABT5UJ81_9GAMM</name>
<feature type="domain" description="Peptidase S74" evidence="2">
    <location>
        <begin position="136"/>
        <end position="231"/>
    </location>
</feature>
<dbReference type="RefSeq" id="WP_274691415.1">
    <property type="nucleotide sequence ID" value="NZ_JAPMOU010000051.1"/>
</dbReference>
<evidence type="ECO:0000313" key="3">
    <source>
        <dbReference type="EMBL" id="MDE1465104.1"/>
    </source>
</evidence>
<dbReference type="Pfam" id="PF13884">
    <property type="entry name" value="Peptidase_S74"/>
    <property type="match status" value="1"/>
</dbReference>
<proteinExistence type="predicted"/>
<keyword evidence="4" id="KW-1185">Reference proteome</keyword>
<dbReference type="InterPro" id="IPR030392">
    <property type="entry name" value="S74_ICA"/>
</dbReference>
<keyword evidence="1" id="KW-0732">Signal</keyword>
<evidence type="ECO:0000256" key="1">
    <source>
        <dbReference type="SAM" id="SignalP"/>
    </source>
</evidence>
<comment type="caution">
    <text evidence="3">The sequence shown here is derived from an EMBL/GenBank/DDBJ whole genome shotgun (WGS) entry which is preliminary data.</text>
</comment>
<accession>A0ABT5UJ81</accession>